<dbReference type="EMBL" id="VDLY02000007">
    <property type="protein sequence ID" value="KAB8165717.1"/>
    <property type="molecule type" value="Genomic_DNA"/>
</dbReference>
<dbReference type="Pfam" id="PF13519">
    <property type="entry name" value="VWA_2"/>
    <property type="match status" value="1"/>
</dbReference>
<dbReference type="PROSITE" id="PS50234">
    <property type="entry name" value="VWFA"/>
    <property type="match status" value="1"/>
</dbReference>
<gene>
    <name evidence="2" type="ORF">FH607_012270</name>
</gene>
<evidence type="ECO:0000313" key="2">
    <source>
        <dbReference type="EMBL" id="KAB8165717.1"/>
    </source>
</evidence>
<dbReference type="Gene3D" id="3.40.50.410">
    <property type="entry name" value="von Willebrand factor, type A domain"/>
    <property type="match status" value="1"/>
</dbReference>
<reference evidence="2" key="1">
    <citation type="submission" date="2019-10" db="EMBL/GenBank/DDBJ databases">
        <title>Nonomuraea sp. nov., isolated from Phyllanthus amarus.</title>
        <authorList>
            <person name="Klykleung N."/>
            <person name="Tanasupawat S."/>
        </authorList>
    </citation>
    <scope>NUCLEOTIDE SEQUENCE [LARGE SCALE GENOMIC DNA]</scope>
    <source>
        <strain evidence="2">3MP-10</strain>
    </source>
</reference>
<organism evidence="2 3">
    <name type="scientific">Streptomyces mimosae</name>
    <dbReference type="NCBI Taxonomy" id="2586635"/>
    <lineage>
        <taxon>Bacteria</taxon>
        <taxon>Bacillati</taxon>
        <taxon>Actinomycetota</taxon>
        <taxon>Actinomycetes</taxon>
        <taxon>Kitasatosporales</taxon>
        <taxon>Streptomycetaceae</taxon>
        <taxon>Streptomyces</taxon>
    </lineage>
</organism>
<dbReference type="AlphaFoldDB" id="A0A5N6AA72"/>
<sequence length="266" mass="28597">MTTAEGPELGSGAAGPSGLYERQPIIIVLDVSASMARPAEAPRIAEVNAALADFSTRVAAQARMREQVEVCLIAFGSEVRVFDPVAGTLVDAEHADPARDFVPVGRLEPPELRADGYTALLPALDVALRLAAGRRRQLAEQRVPGLRPLVWLLTDGAPSDEDGRPLDAEELAPMAGRLRAVEAAGPPEDCVFLAIGVRGADRELLEVLAPRGTLMLEGVNFTEILKFLVRSSVRVGRVTTSGEVHDEVTREAEERRALRDLEVDLL</sequence>
<dbReference type="InterPro" id="IPR002035">
    <property type="entry name" value="VWF_A"/>
</dbReference>
<proteinExistence type="predicted"/>
<dbReference type="SUPFAM" id="SSF53300">
    <property type="entry name" value="vWA-like"/>
    <property type="match status" value="1"/>
</dbReference>
<name>A0A5N6AA72_9ACTN</name>
<protein>
    <recommendedName>
        <fullName evidence="1">VWFA domain-containing protein</fullName>
    </recommendedName>
</protein>
<comment type="caution">
    <text evidence="2">The sequence shown here is derived from an EMBL/GenBank/DDBJ whole genome shotgun (WGS) entry which is preliminary data.</text>
</comment>
<dbReference type="OrthoDB" id="9806395at2"/>
<accession>A0A5N6AA72</accession>
<dbReference type="Proteomes" id="UP000314251">
    <property type="component" value="Unassembled WGS sequence"/>
</dbReference>
<evidence type="ECO:0000259" key="1">
    <source>
        <dbReference type="PROSITE" id="PS50234"/>
    </source>
</evidence>
<feature type="domain" description="VWFA" evidence="1">
    <location>
        <begin position="24"/>
        <end position="233"/>
    </location>
</feature>
<dbReference type="RefSeq" id="WP_139667723.1">
    <property type="nucleotide sequence ID" value="NZ_VDLY02000007.1"/>
</dbReference>
<evidence type="ECO:0000313" key="3">
    <source>
        <dbReference type="Proteomes" id="UP000314251"/>
    </source>
</evidence>
<dbReference type="InterPro" id="IPR036465">
    <property type="entry name" value="vWFA_dom_sf"/>
</dbReference>
<keyword evidence="3" id="KW-1185">Reference proteome</keyword>